<reference evidence="1 2" key="1">
    <citation type="submission" date="2015-01" db="EMBL/GenBank/DDBJ databases">
        <title>Genome of allotetraploid Gossypium barbadense reveals genomic plasticity and fiber elongation in cotton evolution.</title>
        <authorList>
            <person name="Chen X."/>
            <person name="Liu X."/>
            <person name="Zhao B."/>
            <person name="Zheng H."/>
            <person name="Hu Y."/>
            <person name="Lu G."/>
            <person name="Yang C."/>
            <person name="Chen J."/>
            <person name="Shan C."/>
            <person name="Zhang L."/>
            <person name="Zhou Y."/>
            <person name="Wang L."/>
            <person name="Guo W."/>
            <person name="Bai Y."/>
            <person name="Ruan J."/>
            <person name="Shangguan X."/>
            <person name="Mao Y."/>
            <person name="Jiang J."/>
            <person name="Zhu Y."/>
            <person name="Lei J."/>
            <person name="Kang H."/>
            <person name="Chen S."/>
            <person name="He X."/>
            <person name="Wang R."/>
            <person name="Wang Y."/>
            <person name="Chen J."/>
            <person name="Wang L."/>
            <person name="Yu S."/>
            <person name="Wang B."/>
            <person name="Wei J."/>
            <person name="Song S."/>
            <person name="Lu X."/>
            <person name="Gao Z."/>
            <person name="Gu W."/>
            <person name="Deng X."/>
            <person name="Ma D."/>
            <person name="Wang S."/>
            <person name="Liang W."/>
            <person name="Fang L."/>
            <person name="Cai C."/>
            <person name="Zhu X."/>
            <person name="Zhou B."/>
            <person name="Zhang Y."/>
            <person name="Chen Z."/>
            <person name="Xu S."/>
            <person name="Zhu R."/>
            <person name="Wang S."/>
            <person name="Zhang T."/>
            <person name="Zhao G."/>
        </authorList>
    </citation>
    <scope>NUCLEOTIDE SEQUENCE [LARGE SCALE GENOMIC DNA]</scope>
    <source>
        <strain evidence="2">cv. Xinhai21</strain>
        <tissue evidence="1">Leaf</tissue>
    </source>
</reference>
<dbReference type="EMBL" id="KZ665372">
    <property type="protein sequence ID" value="PPS00038.1"/>
    <property type="molecule type" value="Genomic_DNA"/>
</dbReference>
<protein>
    <submittedName>
        <fullName evidence="1">Uncharacterized protein</fullName>
    </submittedName>
</protein>
<sequence length="159" mass="18172">MDSLLAVLRHSLSWTRKSLRNQTMEARRIAAPLEGSRWRPGPKERGDWRGLLAKVDLKERFSQDWGLESMMMFSGKDKKAGPGGCSLGETSFDGKNLDFHSYSAFNAPITRNPSWACNSLKKGISFKLEYGEWKPYFSLGHFQIFKSPFPGSWAMVFIW</sequence>
<evidence type="ECO:0000313" key="2">
    <source>
        <dbReference type="Proteomes" id="UP000239757"/>
    </source>
</evidence>
<name>A0A2P5X9M0_GOSBA</name>
<organism evidence="1 2">
    <name type="scientific">Gossypium barbadense</name>
    <name type="common">Sea Island cotton</name>
    <name type="synonym">Hibiscus barbadensis</name>
    <dbReference type="NCBI Taxonomy" id="3634"/>
    <lineage>
        <taxon>Eukaryota</taxon>
        <taxon>Viridiplantae</taxon>
        <taxon>Streptophyta</taxon>
        <taxon>Embryophyta</taxon>
        <taxon>Tracheophyta</taxon>
        <taxon>Spermatophyta</taxon>
        <taxon>Magnoliopsida</taxon>
        <taxon>eudicotyledons</taxon>
        <taxon>Gunneridae</taxon>
        <taxon>Pentapetalae</taxon>
        <taxon>rosids</taxon>
        <taxon>malvids</taxon>
        <taxon>Malvales</taxon>
        <taxon>Malvaceae</taxon>
        <taxon>Malvoideae</taxon>
        <taxon>Gossypium</taxon>
    </lineage>
</organism>
<evidence type="ECO:0000313" key="1">
    <source>
        <dbReference type="EMBL" id="PPS00038.1"/>
    </source>
</evidence>
<dbReference type="Proteomes" id="UP000239757">
    <property type="component" value="Unassembled WGS sequence"/>
</dbReference>
<dbReference type="AlphaFoldDB" id="A0A2P5X9M0"/>
<proteinExistence type="predicted"/>
<accession>A0A2P5X9M0</accession>
<gene>
    <name evidence="1" type="ORF">GOBAR_AA20631</name>
</gene>